<dbReference type="Proteomes" id="UP000054771">
    <property type="component" value="Unassembled WGS sequence"/>
</dbReference>
<feature type="region of interest" description="Disordered" evidence="1">
    <location>
        <begin position="126"/>
        <end position="189"/>
    </location>
</feature>
<dbReference type="AlphaFoldDB" id="A0A0U5G0C5"/>
<evidence type="ECO:0000256" key="1">
    <source>
        <dbReference type="SAM" id="MobiDB-lite"/>
    </source>
</evidence>
<name>A0A0U5G0C5_ASPCI</name>
<protein>
    <recommendedName>
        <fullName evidence="5">Extracellular membrane protein CFEM domain-containing protein</fullName>
    </recommendedName>
</protein>
<keyword evidence="2" id="KW-0732">Signal</keyword>
<evidence type="ECO:0000313" key="3">
    <source>
        <dbReference type="EMBL" id="CEL02847.1"/>
    </source>
</evidence>
<evidence type="ECO:0000313" key="4">
    <source>
        <dbReference type="Proteomes" id="UP000054771"/>
    </source>
</evidence>
<feature type="compositionally biased region" description="Low complexity" evidence="1">
    <location>
        <begin position="145"/>
        <end position="183"/>
    </location>
</feature>
<keyword evidence="4" id="KW-1185">Reference proteome</keyword>
<accession>A0A0U5G0C5</accession>
<evidence type="ECO:0008006" key="5">
    <source>
        <dbReference type="Google" id="ProtNLM"/>
    </source>
</evidence>
<evidence type="ECO:0000256" key="2">
    <source>
        <dbReference type="SAM" id="SignalP"/>
    </source>
</evidence>
<dbReference type="OrthoDB" id="10390887at2759"/>
<reference evidence="4" key="1">
    <citation type="journal article" date="2016" name="Genome Announc.">
        <title>Draft genome sequences of fungus Aspergillus calidoustus.</title>
        <authorList>
            <person name="Horn F."/>
            <person name="Linde J."/>
            <person name="Mattern D.J."/>
            <person name="Walther G."/>
            <person name="Guthke R."/>
            <person name="Scherlach K."/>
            <person name="Martin K."/>
            <person name="Brakhage A.A."/>
            <person name="Petzke L."/>
            <person name="Valiante V."/>
        </authorList>
    </citation>
    <scope>NUCLEOTIDE SEQUENCE [LARGE SCALE GENOMIC DNA]</scope>
    <source>
        <strain evidence="4">SF006504</strain>
    </source>
</reference>
<gene>
    <name evidence="3" type="ORF">ASPCAL04010</name>
</gene>
<feature type="chain" id="PRO_5006857448" description="Extracellular membrane protein CFEM domain-containing protein" evidence="2">
    <location>
        <begin position="23"/>
        <end position="212"/>
    </location>
</feature>
<organism evidence="3 4">
    <name type="scientific">Aspergillus calidoustus</name>
    <dbReference type="NCBI Taxonomy" id="454130"/>
    <lineage>
        <taxon>Eukaryota</taxon>
        <taxon>Fungi</taxon>
        <taxon>Dikarya</taxon>
        <taxon>Ascomycota</taxon>
        <taxon>Pezizomycotina</taxon>
        <taxon>Eurotiomycetes</taxon>
        <taxon>Eurotiomycetidae</taxon>
        <taxon>Eurotiales</taxon>
        <taxon>Aspergillaceae</taxon>
        <taxon>Aspergillus</taxon>
        <taxon>Aspergillus subgen. Nidulantes</taxon>
    </lineage>
</organism>
<feature type="signal peptide" evidence="2">
    <location>
        <begin position="1"/>
        <end position="22"/>
    </location>
</feature>
<dbReference type="EMBL" id="CDMC01000003">
    <property type="protein sequence ID" value="CEL02847.1"/>
    <property type="molecule type" value="Genomic_DNA"/>
</dbReference>
<sequence length="212" mass="22522">MHSLTINLTLALFSLLTPTIHAQNFTTFHDYLSTYIPNCILDCTISAAERDTECGSGSVSSTDADDIDCLCDAFWHTNGRFVRHFSESMARCVTDARCSLDELEDVARVDPWTLFDGVDGLCGGRHGHDHDHDDDSNNSNDDETSNSNSNNSNSSSNSDDTQDSSSDTANDTSDSSTSSSSNSGDDDNGAASIASRSITALAAGALVVLAAF</sequence>
<feature type="compositionally biased region" description="Basic and acidic residues" evidence="1">
    <location>
        <begin position="126"/>
        <end position="135"/>
    </location>
</feature>
<proteinExistence type="predicted"/>